<dbReference type="EMBL" id="QXFW01001870">
    <property type="protein sequence ID" value="KAE8984778.1"/>
    <property type="molecule type" value="Genomic_DNA"/>
</dbReference>
<gene>
    <name evidence="9" type="ORF">PF001_g21623</name>
    <name evidence="8" type="ORF">PF002_g20193</name>
    <name evidence="7" type="ORF">PF004_g21182</name>
    <name evidence="6" type="ORF">PF005_g22520</name>
    <name evidence="5" type="ORF">PF006_g19597</name>
    <name evidence="4" type="ORF">PF007_g22533</name>
    <name evidence="10" type="ORF">PF008_g19919</name>
    <name evidence="1" type="ORF">PF009_g22808</name>
    <name evidence="3" type="ORF">PF010_g21869</name>
    <name evidence="2" type="ORF">PF011_g20652</name>
</gene>
<evidence type="ECO:0000313" key="7">
    <source>
        <dbReference type="EMBL" id="KAE9192871.1"/>
    </source>
</evidence>
<dbReference type="EMBL" id="QXFZ01002023">
    <property type="protein sequence ID" value="KAE9081763.1"/>
    <property type="molecule type" value="Genomic_DNA"/>
</dbReference>
<evidence type="ECO:0000313" key="6">
    <source>
        <dbReference type="EMBL" id="KAE9182367.1"/>
    </source>
</evidence>
<evidence type="ECO:0000313" key="17">
    <source>
        <dbReference type="Proteomes" id="UP000460718"/>
    </source>
</evidence>
<comment type="caution">
    <text evidence="2">The sequence shown here is derived from an EMBL/GenBank/DDBJ whole genome shotgun (WGS) entry which is preliminary data.</text>
</comment>
<dbReference type="EMBL" id="QXFY01001648">
    <property type="protein sequence ID" value="KAE9312639.1"/>
    <property type="molecule type" value="Genomic_DNA"/>
</dbReference>
<evidence type="ECO:0000313" key="15">
    <source>
        <dbReference type="Proteomes" id="UP000440732"/>
    </source>
</evidence>
<evidence type="ECO:0000313" key="11">
    <source>
        <dbReference type="Proteomes" id="UP000429523"/>
    </source>
</evidence>
<dbReference type="EMBL" id="QXGD01001450">
    <property type="protein sequence ID" value="KAE9205851.1"/>
    <property type="molecule type" value="Genomic_DNA"/>
</dbReference>
<dbReference type="EMBL" id="QXGB01002033">
    <property type="protein sequence ID" value="KAE9182367.1"/>
    <property type="molecule type" value="Genomic_DNA"/>
</dbReference>
<protein>
    <submittedName>
        <fullName evidence="2">Uncharacterized protein</fullName>
    </submittedName>
</protein>
<evidence type="ECO:0000313" key="9">
    <source>
        <dbReference type="EMBL" id="KAE9286043.1"/>
    </source>
</evidence>
<dbReference type="EMBL" id="QXGA01001636">
    <property type="protein sequence ID" value="KAE9114039.1"/>
    <property type="molecule type" value="Genomic_DNA"/>
</dbReference>
<accession>A0A6A3IV75</accession>
<dbReference type="Proteomes" id="UP000486351">
    <property type="component" value="Unassembled WGS sequence"/>
</dbReference>
<evidence type="ECO:0000313" key="4">
    <source>
        <dbReference type="EMBL" id="KAE9081763.1"/>
    </source>
</evidence>
<evidence type="ECO:0000313" key="20">
    <source>
        <dbReference type="Proteomes" id="UP000488956"/>
    </source>
</evidence>
<dbReference type="Proteomes" id="UP000440732">
    <property type="component" value="Unassembled WGS sequence"/>
</dbReference>
<dbReference type="EMBL" id="QXGF01001927">
    <property type="protein sequence ID" value="KAE8927016.1"/>
    <property type="molecule type" value="Genomic_DNA"/>
</dbReference>
<proteinExistence type="predicted"/>
<evidence type="ECO:0000313" key="19">
    <source>
        <dbReference type="Proteomes" id="UP000486351"/>
    </source>
</evidence>
<organism evidence="2 17">
    <name type="scientific">Phytophthora fragariae</name>
    <dbReference type="NCBI Taxonomy" id="53985"/>
    <lineage>
        <taxon>Eukaryota</taxon>
        <taxon>Sar</taxon>
        <taxon>Stramenopiles</taxon>
        <taxon>Oomycota</taxon>
        <taxon>Peronosporomycetes</taxon>
        <taxon>Peronosporales</taxon>
        <taxon>Peronosporaceae</taxon>
        <taxon>Phytophthora</taxon>
    </lineage>
</organism>
<evidence type="ECO:0000313" key="12">
    <source>
        <dbReference type="Proteomes" id="UP000433483"/>
    </source>
</evidence>
<dbReference type="EMBL" id="QXFX01002022">
    <property type="protein sequence ID" value="KAE9081751.1"/>
    <property type="molecule type" value="Genomic_DNA"/>
</dbReference>
<dbReference type="Proteomes" id="UP000441208">
    <property type="component" value="Unassembled WGS sequence"/>
</dbReference>
<dbReference type="Proteomes" id="UP000433483">
    <property type="component" value="Unassembled WGS sequence"/>
</dbReference>
<evidence type="ECO:0000313" key="5">
    <source>
        <dbReference type="EMBL" id="KAE9114039.1"/>
    </source>
</evidence>
<evidence type="ECO:0000313" key="14">
    <source>
        <dbReference type="Proteomes" id="UP000440367"/>
    </source>
</evidence>
<evidence type="ECO:0000313" key="18">
    <source>
        <dbReference type="Proteomes" id="UP000476176"/>
    </source>
</evidence>
<reference evidence="17 18" key="1">
    <citation type="submission" date="2018-09" db="EMBL/GenBank/DDBJ databases">
        <title>Genomic investigation of the strawberry pathogen Phytophthora fragariae indicates pathogenicity is determined by transcriptional variation in three key races.</title>
        <authorList>
            <person name="Adams T.M."/>
            <person name="Armitage A.D."/>
            <person name="Sobczyk M.K."/>
            <person name="Bates H.J."/>
            <person name="Dunwell J.M."/>
            <person name="Nellist C.F."/>
            <person name="Harrison R.J."/>
        </authorList>
    </citation>
    <scope>NUCLEOTIDE SEQUENCE [LARGE SCALE GENOMIC DNA]</scope>
    <source>
        <strain evidence="9 13">A4</strain>
        <strain evidence="8 14">BC-1</strain>
        <strain evidence="7 18">BC-23</strain>
        <strain evidence="6 12">NOV-27</strain>
        <strain evidence="5 15">NOV-5</strain>
        <strain evidence="4 16">NOV-71</strain>
        <strain evidence="10 19">NOV-77</strain>
        <strain evidence="1 11">NOV-9</strain>
        <strain evidence="3 20">ONT-3</strain>
        <strain evidence="2 17">SCRP245</strain>
    </source>
</reference>
<evidence type="ECO:0000313" key="16">
    <source>
        <dbReference type="Proteomes" id="UP000441208"/>
    </source>
</evidence>
<keyword evidence="12" id="KW-1185">Reference proteome</keyword>
<dbReference type="Proteomes" id="UP000488956">
    <property type="component" value="Unassembled WGS sequence"/>
</dbReference>
<evidence type="ECO:0000313" key="1">
    <source>
        <dbReference type="EMBL" id="KAE8927016.1"/>
    </source>
</evidence>
<dbReference type="Proteomes" id="UP000429523">
    <property type="component" value="Unassembled WGS sequence"/>
</dbReference>
<dbReference type="Proteomes" id="UP000476176">
    <property type="component" value="Unassembled WGS sequence"/>
</dbReference>
<sequence length="66" mass="7532">MLVFIGSAHAAELTDFCLYAYNASSATLRRTLRSRRTRNLAERLIWSRVKLSKPLRVIKAEPITTP</sequence>
<dbReference type="Proteomes" id="UP000440367">
    <property type="component" value="Unassembled WGS sequence"/>
</dbReference>
<dbReference type="AlphaFoldDB" id="A0A6A3IV75"/>
<dbReference type="EMBL" id="QXGC01001973">
    <property type="protein sequence ID" value="KAE9192871.1"/>
    <property type="molecule type" value="Genomic_DNA"/>
</dbReference>
<evidence type="ECO:0000313" key="13">
    <source>
        <dbReference type="Proteomes" id="UP000437068"/>
    </source>
</evidence>
<evidence type="ECO:0000313" key="10">
    <source>
        <dbReference type="EMBL" id="KAE9312639.1"/>
    </source>
</evidence>
<evidence type="ECO:0000313" key="3">
    <source>
        <dbReference type="EMBL" id="KAE9081751.1"/>
    </source>
</evidence>
<evidence type="ECO:0000313" key="8">
    <source>
        <dbReference type="EMBL" id="KAE9205851.1"/>
    </source>
</evidence>
<dbReference type="Proteomes" id="UP000460718">
    <property type="component" value="Unassembled WGS sequence"/>
</dbReference>
<name>A0A6A3IV75_9STRA</name>
<evidence type="ECO:0000313" key="2">
    <source>
        <dbReference type="EMBL" id="KAE8984778.1"/>
    </source>
</evidence>
<dbReference type="EMBL" id="QXGE01001991">
    <property type="protein sequence ID" value="KAE9286043.1"/>
    <property type="molecule type" value="Genomic_DNA"/>
</dbReference>
<dbReference type="Proteomes" id="UP000437068">
    <property type="component" value="Unassembled WGS sequence"/>
</dbReference>